<protein>
    <submittedName>
        <fullName evidence="2 4">Uncharacterized protein</fullName>
    </submittedName>
</protein>
<dbReference type="Gene3D" id="1.10.150.60">
    <property type="entry name" value="ARID DNA-binding domain"/>
    <property type="match status" value="1"/>
</dbReference>
<dbReference type="WBParaSite" id="SBAD_0001344901-mRNA-1">
    <property type="protein sequence ID" value="SBAD_0001344901-mRNA-1"/>
    <property type="gene ID" value="SBAD_0001344901"/>
</dbReference>
<dbReference type="SUPFAM" id="SSF46774">
    <property type="entry name" value="ARID-like"/>
    <property type="match status" value="1"/>
</dbReference>
<organism evidence="4">
    <name type="scientific">Soboliphyme baturini</name>
    <dbReference type="NCBI Taxonomy" id="241478"/>
    <lineage>
        <taxon>Eukaryota</taxon>
        <taxon>Metazoa</taxon>
        <taxon>Ecdysozoa</taxon>
        <taxon>Nematoda</taxon>
        <taxon>Enoplea</taxon>
        <taxon>Dorylaimia</taxon>
        <taxon>Dioctophymatida</taxon>
        <taxon>Dioctophymatoidea</taxon>
        <taxon>Soboliphymatidae</taxon>
        <taxon>Soboliphyme</taxon>
    </lineage>
</organism>
<evidence type="ECO:0000256" key="1">
    <source>
        <dbReference type="SAM" id="MobiDB-lite"/>
    </source>
</evidence>
<accession>A0A183JAY5</accession>
<gene>
    <name evidence="2" type="ORF">SBAD_LOCUS13033</name>
</gene>
<feature type="region of interest" description="Disordered" evidence="1">
    <location>
        <begin position="46"/>
        <end position="72"/>
    </location>
</feature>
<dbReference type="GO" id="GO:0003677">
    <property type="term" value="F:DNA binding"/>
    <property type="evidence" value="ECO:0007669"/>
    <property type="project" value="InterPro"/>
</dbReference>
<proteinExistence type="predicted"/>
<dbReference type="EMBL" id="UZAM01019883">
    <property type="protein sequence ID" value="VDP53546.1"/>
    <property type="molecule type" value="Genomic_DNA"/>
</dbReference>
<evidence type="ECO:0000313" key="2">
    <source>
        <dbReference type="EMBL" id="VDP53546.1"/>
    </source>
</evidence>
<reference evidence="4" key="1">
    <citation type="submission" date="2016-06" db="UniProtKB">
        <authorList>
            <consortium name="WormBaseParasite"/>
        </authorList>
    </citation>
    <scope>IDENTIFICATION</scope>
</reference>
<keyword evidence="3" id="KW-1185">Reference proteome</keyword>
<dbReference type="OrthoDB" id="10044343at2759"/>
<name>A0A183JAY5_9BILA</name>
<dbReference type="Proteomes" id="UP000270296">
    <property type="component" value="Unassembled WGS sequence"/>
</dbReference>
<reference evidence="2 3" key="2">
    <citation type="submission" date="2018-11" db="EMBL/GenBank/DDBJ databases">
        <authorList>
            <consortium name="Pathogen Informatics"/>
        </authorList>
    </citation>
    <scope>NUCLEOTIDE SEQUENCE [LARGE SCALE GENOMIC DNA]</scope>
</reference>
<dbReference type="AlphaFoldDB" id="A0A183JAY5"/>
<sequence>MSTVCCCLGSLPSAEVEGCSAYRTNTLKFRYMKYLYPYECEKKKLSSPSELQAAIDGNRREGRRNSFNPYSQMSPTLLSRHINGTIGKAYLCP</sequence>
<evidence type="ECO:0000313" key="4">
    <source>
        <dbReference type="WBParaSite" id="SBAD_0001344901-mRNA-1"/>
    </source>
</evidence>
<evidence type="ECO:0000313" key="3">
    <source>
        <dbReference type="Proteomes" id="UP000270296"/>
    </source>
</evidence>
<dbReference type="InterPro" id="IPR036431">
    <property type="entry name" value="ARID_dom_sf"/>
</dbReference>